<dbReference type="InterPro" id="IPR032198">
    <property type="entry name" value="E2F_CC-MB"/>
</dbReference>
<evidence type="ECO:0000256" key="1">
    <source>
        <dbReference type="ARBA" id="ARBA00010940"/>
    </source>
</evidence>
<evidence type="ECO:0000256" key="2">
    <source>
        <dbReference type="ARBA" id="ARBA00023015"/>
    </source>
</evidence>
<evidence type="ECO:0000256" key="4">
    <source>
        <dbReference type="ARBA" id="ARBA00023163"/>
    </source>
</evidence>
<dbReference type="HOGENOM" id="CLU_123593_0_0_1"/>
<evidence type="ECO:0000259" key="5">
    <source>
        <dbReference type="Pfam" id="PF16421"/>
    </source>
</evidence>
<dbReference type="InParanoid" id="K7MGI7"/>
<keyword evidence="4" id="KW-0804">Transcription</keyword>
<proteinExistence type="inferred from homology"/>
<dbReference type="Proteomes" id="UP000008827">
    <property type="component" value="Chromosome 16"/>
</dbReference>
<reference evidence="7" key="2">
    <citation type="submission" date="2018-02" db="UniProtKB">
        <authorList>
            <consortium name="EnsemblPlants"/>
        </authorList>
    </citation>
    <scope>IDENTIFICATION</scope>
    <source>
        <strain evidence="7">Williams 82</strain>
    </source>
</reference>
<accession>K7MGI7</accession>
<organism evidence="6">
    <name type="scientific">Glycine max</name>
    <name type="common">Soybean</name>
    <name type="synonym">Glycine hispida</name>
    <dbReference type="NCBI Taxonomy" id="3847"/>
    <lineage>
        <taxon>Eukaryota</taxon>
        <taxon>Viridiplantae</taxon>
        <taxon>Streptophyta</taxon>
        <taxon>Embryophyta</taxon>
        <taxon>Tracheophyta</taxon>
        <taxon>Spermatophyta</taxon>
        <taxon>Magnoliopsida</taxon>
        <taxon>eudicotyledons</taxon>
        <taxon>Gunneridae</taxon>
        <taxon>Pentapetalae</taxon>
        <taxon>rosids</taxon>
        <taxon>fabids</taxon>
        <taxon>Fabales</taxon>
        <taxon>Fabaceae</taxon>
        <taxon>Papilionoideae</taxon>
        <taxon>50 kb inversion clade</taxon>
        <taxon>NPAAA clade</taxon>
        <taxon>indigoferoid/millettioid clade</taxon>
        <taxon>Phaseoleae</taxon>
        <taxon>Glycine</taxon>
        <taxon>Glycine subgen. Soja</taxon>
    </lineage>
</organism>
<dbReference type="GO" id="GO:0090575">
    <property type="term" value="C:RNA polymerase II transcription regulator complex"/>
    <property type="evidence" value="ECO:0000318"/>
    <property type="project" value="GO_Central"/>
</dbReference>
<dbReference type="Pfam" id="PF16421">
    <property type="entry name" value="E2F_CC-MB"/>
    <property type="match status" value="1"/>
</dbReference>
<dbReference type="AlphaFoldDB" id="K7MGI7"/>
<evidence type="ECO:0000256" key="3">
    <source>
        <dbReference type="ARBA" id="ARBA00023125"/>
    </source>
</evidence>
<dbReference type="STRING" id="3847.K7MGI7"/>
<dbReference type="GO" id="GO:0000981">
    <property type="term" value="F:DNA-binding transcription factor activity, RNA polymerase II-specific"/>
    <property type="evidence" value="ECO:0000318"/>
    <property type="project" value="GO_Central"/>
</dbReference>
<name>K7MGI7_SOYBN</name>
<protein>
    <recommendedName>
        <fullName evidence="5">E2F transcription factor CC-MB domain-containing protein</fullName>
    </recommendedName>
</protein>
<dbReference type="PaxDb" id="3847-GLYMA16G19457.1"/>
<dbReference type="Gramene" id="KRH07603">
    <property type="protein sequence ID" value="KRH07603"/>
    <property type="gene ID" value="GLYMA_16G097500"/>
</dbReference>
<dbReference type="EnsemblPlants" id="KRH07603">
    <property type="protein sequence ID" value="KRH07603"/>
    <property type="gene ID" value="GLYMA_16G097500"/>
</dbReference>
<evidence type="ECO:0000313" key="8">
    <source>
        <dbReference type="Proteomes" id="UP000008827"/>
    </source>
</evidence>
<keyword evidence="2" id="KW-0805">Transcription regulation</keyword>
<dbReference type="GO" id="GO:0046983">
    <property type="term" value="F:protein dimerization activity"/>
    <property type="evidence" value="ECO:0007669"/>
    <property type="project" value="InterPro"/>
</dbReference>
<reference evidence="6" key="3">
    <citation type="submission" date="2018-07" db="EMBL/GenBank/DDBJ databases">
        <title>WGS assembly of Glycine max.</title>
        <authorList>
            <person name="Schmutz J."/>
            <person name="Cannon S."/>
            <person name="Schlueter J."/>
            <person name="Ma J."/>
            <person name="Mitros T."/>
            <person name="Nelson W."/>
            <person name="Hyten D."/>
            <person name="Song Q."/>
            <person name="Thelen J."/>
            <person name="Cheng J."/>
            <person name="Xu D."/>
            <person name="Hellsten U."/>
            <person name="May G."/>
            <person name="Yu Y."/>
            <person name="Sakurai T."/>
            <person name="Umezawa T."/>
            <person name="Bhattacharyya M."/>
            <person name="Sandhu D."/>
            <person name="Valliyodan B."/>
            <person name="Lindquist E."/>
            <person name="Peto M."/>
            <person name="Grant D."/>
            <person name="Shu S."/>
            <person name="Goodstein D."/>
            <person name="Barry K."/>
            <person name="Futrell-Griggs M."/>
            <person name="Abernathy B."/>
            <person name="Du J."/>
            <person name="Tian Z."/>
            <person name="Zhu L."/>
            <person name="Gill N."/>
            <person name="Joshi T."/>
            <person name="Libault M."/>
            <person name="Sethuraman A."/>
            <person name="Zhang X."/>
            <person name="Shinozaki K."/>
            <person name="Nguyen H."/>
            <person name="Wing R."/>
            <person name="Cregan P."/>
            <person name="Specht J."/>
            <person name="Grimwood J."/>
            <person name="Rokhsar D."/>
            <person name="Stacey G."/>
            <person name="Shoemaker R."/>
            <person name="Jackson S."/>
        </authorList>
    </citation>
    <scope>NUCLEOTIDE SEQUENCE</scope>
    <source>
        <tissue evidence="6">Callus</tissue>
    </source>
</reference>
<evidence type="ECO:0000313" key="6">
    <source>
        <dbReference type="EMBL" id="KRH07603.1"/>
    </source>
</evidence>
<dbReference type="Gene3D" id="6.10.250.540">
    <property type="match status" value="1"/>
</dbReference>
<evidence type="ECO:0000313" key="7">
    <source>
        <dbReference type="EnsemblPlants" id="KRH07603"/>
    </source>
</evidence>
<dbReference type="EMBL" id="CM000849">
    <property type="protein sequence ID" value="KRH07603.1"/>
    <property type="molecule type" value="Genomic_DNA"/>
</dbReference>
<dbReference type="OMA" id="SVEMECQ"/>
<keyword evidence="8" id="KW-1185">Reference proteome</keyword>
<dbReference type="eggNOG" id="KOG2577">
    <property type="taxonomic scope" value="Eukaryota"/>
</dbReference>
<dbReference type="InterPro" id="IPR037241">
    <property type="entry name" value="E2F-DP_heterodim"/>
</dbReference>
<sequence>MGRSDHPEIPEADPQPPLRLRLQECPQQQLVPPSACLIIRYLFLIKEDILSLPCFQNQEIIAIKAPKASCIEVPDPDEELGFRQRQYKMIVRSAIGPINLYLLSKDDRKFEDDSANRMKLMDPSWNSDSIRKRGVGLLESQHDEKKNPSERFSLQGSQAFGIQEITPTDFEMEDDYWFQSDPGVSQIEL</sequence>
<dbReference type="InterPro" id="IPR015633">
    <property type="entry name" value="E2F"/>
</dbReference>
<dbReference type="PANTHER" id="PTHR12081">
    <property type="entry name" value="TRANSCRIPTION FACTOR E2F"/>
    <property type="match status" value="1"/>
</dbReference>
<keyword evidence="3" id="KW-0238">DNA-binding</keyword>
<dbReference type="GO" id="GO:0006357">
    <property type="term" value="P:regulation of transcription by RNA polymerase II"/>
    <property type="evidence" value="ECO:0000318"/>
    <property type="project" value="GO_Central"/>
</dbReference>
<reference evidence="6 7" key="1">
    <citation type="journal article" date="2010" name="Nature">
        <title>Genome sequence of the palaeopolyploid soybean.</title>
        <authorList>
            <person name="Schmutz J."/>
            <person name="Cannon S.B."/>
            <person name="Schlueter J."/>
            <person name="Ma J."/>
            <person name="Mitros T."/>
            <person name="Nelson W."/>
            <person name="Hyten D.L."/>
            <person name="Song Q."/>
            <person name="Thelen J.J."/>
            <person name="Cheng J."/>
            <person name="Xu D."/>
            <person name="Hellsten U."/>
            <person name="May G.D."/>
            <person name="Yu Y."/>
            <person name="Sakurai T."/>
            <person name="Umezawa T."/>
            <person name="Bhattacharyya M.K."/>
            <person name="Sandhu D."/>
            <person name="Valliyodan B."/>
            <person name="Lindquist E."/>
            <person name="Peto M."/>
            <person name="Grant D."/>
            <person name="Shu S."/>
            <person name="Goodstein D."/>
            <person name="Barry K."/>
            <person name="Futrell-Griggs M."/>
            <person name="Abernathy B."/>
            <person name="Du J."/>
            <person name="Tian Z."/>
            <person name="Zhu L."/>
            <person name="Gill N."/>
            <person name="Joshi T."/>
            <person name="Libault M."/>
            <person name="Sethuraman A."/>
            <person name="Zhang X.-C."/>
            <person name="Shinozaki K."/>
            <person name="Nguyen H.T."/>
            <person name="Wing R.A."/>
            <person name="Cregan P."/>
            <person name="Specht J."/>
            <person name="Grimwood J."/>
            <person name="Rokhsar D."/>
            <person name="Stacey G."/>
            <person name="Shoemaker R.C."/>
            <person name="Jackson S.A."/>
        </authorList>
    </citation>
    <scope>NUCLEOTIDE SEQUENCE</scope>
    <source>
        <strain evidence="7">cv. Williams 82</strain>
        <tissue evidence="6">Callus</tissue>
    </source>
</reference>
<comment type="similarity">
    <text evidence="1">Belongs to the E2F/DP family.</text>
</comment>
<dbReference type="SUPFAM" id="SSF144074">
    <property type="entry name" value="E2F-DP heterodimerization region"/>
    <property type="match status" value="1"/>
</dbReference>
<dbReference type="GO" id="GO:0000978">
    <property type="term" value="F:RNA polymerase II cis-regulatory region sequence-specific DNA binding"/>
    <property type="evidence" value="ECO:0000318"/>
    <property type="project" value="GO_Central"/>
</dbReference>
<dbReference type="PANTHER" id="PTHR12081:SF51">
    <property type="entry name" value="TRANSCRIPTION FACTOR E2FC"/>
    <property type="match status" value="1"/>
</dbReference>
<gene>
    <name evidence="6" type="ORF">GLYMA_16G097500</name>
</gene>
<feature type="domain" description="E2F transcription factor CC-MB" evidence="5">
    <location>
        <begin position="40"/>
        <end position="104"/>
    </location>
</feature>